<dbReference type="Proteomes" id="UP001431783">
    <property type="component" value="Unassembled WGS sequence"/>
</dbReference>
<dbReference type="SUPFAM" id="SSF47676">
    <property type="entry name" value="Conserved domain common to transcription factors TFIIS, elongin A, CRSP70"/>
    <property type="match status" value="2"/>
</dbReference>
<comment type="subcellular location">
    <subcellularLocation>
        <location evidence="1">Nucleus</location>
    </subcellularLocation>
</comment>
<keyword evidence="5" id="KW-1185">Reference proteome</keyword>
<feature type="compositionally biased region" description="Basic and acidic residues" evidence="2">
    <location>
        <begin position="100"/>
        <end position="150"/>
    </location>
</feature>
<sequence length="418" mass="47193">MNCLFQMLHKLRRLEKLPIEMCHLEETLIGRTVNNLQIFGGEVGEAAKSLVEKWQKIVINALDNEDDESSKSDDRNDRQEKKYKERNKKKSHSCSVGNTVHHEGTKNSESENTDDMKINEIEHKERKSYENIEDNHESKGESKTRSKCSSENDEIDAVRISNSDESLLEAICHYQRGLERNLRKKNELKILHKLGRLDKLPIELCHLEETLIGLTVNSLRIFGGEVGEAARSLVEKWQEIVINALDKEAEESSKSGSHSRYDCQENKHKYRNRKRSLSSSEGNSVDHEIKNSAIMNDIASESGISSEDSLGICGPRPSKKIRLSKHERLKYSSPVEDRDKENAKYDTNIVKKPSSEMAILATKVGAAEVSVPDPGASAAQCTSSGAKPPVKKKKAPLMAKAINSYRKLFKKKHSNLFI</sequence>
<feature type="compositionally biased region" description="Basic and acidic residues" evidence="2">
    <location>
        <begin position="69"/>
        <end position="83"/>
    </location>
</feature>
<feature type="region of interest" description="Disordered" evidence="2">
    <location>
        <begin position="248"/>
        <end position="287"/>
    </location>
</feature>
<feature type="region of interest" description="Disordered" evidence="2">
    <location>
        <begin position="372"/>
        <end position="392"/>
    </location>
</feature>
<evidence type="ECO:0000313" key="5">
    <source>
        <dbReference type="Proteomes" id="UP001431783"/>
    </source>
</evidence>
<dbReference type="EMBL" id="JARQZJ010000053">
    <property type="protein sequence ID" value="KAK9878681.1"/>
    <property type="molecule type" value="Genomic_DNA"/>
</dbReference>
<organism evidence="4 5">
    <name type="scientific">Henosepilachna vigintioctopunctata</name>
    <dbReference type="NCBI Taxonomy" id="420089"/>
    <lineage>
        <taxon>Eukaryota</taxon>
        <taxon>Metazoa</taxon>
        <taxon>Ecdysozoa</taxon>
        <taxon>Arthropoda</taxon>
        <taxon>Hexapoda</taxon>
        <taxon>Insecta</taxon>
        <taxon>Pterygota</taxon>
        <taxon>Neoptera</taxon>
        <taxon>Endopterygota</taxon>
        <taxon>Coleoptera</taxon>
        <taxon>Polyphaga</taxon>
        <taxon>Cucujiformia</taxon>
        <taxon>Coccinelloidea</taxon>
        <taxon>Coccinellidae</taxon>
        <taxon>Epilachninae</taxon>
        <taxon>Epilachnini</taxon>
        <taxon>Henosepilachna</taxon>
    </lineage>
</organism>
<dbReference type="Pfam" id="PF08711">
    <property type="entry name" value="Med26"/>
    <property type="match status" value="2"/>
</dbReference>
<name>A0AAW1U4R1_9CUCU</name>
<evidence type="ECO:0000256" key="1">
    <source>
        <dbReference type="PROSITE-ProRule" id="PRU00649"/>
    </source>
</evidence>
<dbReference type="GO" id="GO:0005634">
    <property type="term" value="C:nucleus"/>
    <property type="evidence" value="ECO:0007669"/>
    <property type="project" value="UniProtKB-SubCell"/>
</dbReference>
<evidence type="ECO:0000256" key="2">
    <source>
        <dbReference type="SAM" id="MobiDB-lite"/>
    </source>
</evidence>
<dbReference type="PROSITE" id="PS51319">
    <property type="entry name" value="TFIIS_N"/>
    <property type="match status" value="2"/>
</dbReference>
<feature type="domain" description="TFIIS N-terminal" evidence="3">
    <location>
        <begin position="1"/>
        <end position="61"/>
    </location>
</feature>
<gene>
    <name evidence="4" type="ORF">WA026_023278</name>
</gene>
<accession>A0AAW1U4R1</accession>
<reference evidence="4 5" key="1">
    <citation type="submission" date="2023-03" db="EMBL/GenBank/DDBJ databases">
        <title>Genome insight into feeding habits of ladybird beetles.</title>
        <authorList>
            <person name="Li H.-S."/>
            <person name="Huang Y.-H."/>
            <person name="Pang H."/>
        </authorList>
    </citation>
    <scope>NUCLEOTIDE SEQUENCE [LARGE SCALE GENOMIC DNA]</scope>
    <source>
        <strain evidence="4">SYSU_2023b</strain>
        <tissue evidence="4">Whole body</tissue>
    </source>
</reference>
<dbReference type="PANTHER" id="PTHR15141:SF76">
    <property type="entry name" value="TRANSCRIPTION ELONGATION FACTOR B POLYPEPTIDE 3"/>
    <property type="match status" value="1"/>
</dbReference>
<protein>
    <recommendedName>
        <fullName evidence="3">TFIIS N-terminal domain-containing protein</fullName>
    </recommendedName>
</protein>
<feature type="domain" description="TFIIS N-terminal" evidence="3">
    <location>
        <begin position="169"/>
        <end position="244"/>
    </location>
</feature>
<evidence type="ECO:0000313" key="4">
    <source>
        <dbReference type="EMBL" id="KAK9878681.1"/>
    </source>
</evidence>
<dbReference type="InterPro" id="IPR035441">
    <property type="entry name" value="TFIIS/LEDGF_dom_sf"/>
</dbReference>
<dbReference type="InterPro" id="IPR017923">
    <property type="entry name" value="TFIIS_N"/>
</dbReference>
<dbReference type="Gene3D" id="1.20.930.10">
    <property type="entry name" value="Conserved domain common to transcription factors TFIIS, elongin A, CRSP70"/>
    <property type="match status" value="2"/>
</dbReference>
<feature type="region of interest" description="Disordered" evidence="2">
    <location>
        <begin position="65"/>
        <end position="153"/>
    </location>
</feature>
<feature type="compositionally biased region" description="Basic and acidic residues" evidence="2">
    <location>
        <begin position="248"/>
        <end position="267"/>
    </location>
</feature>
<keyword evidence="1" id="KW-0539">Nucleus</keyword>
<dbReference type="PANTHER" id="PTHR15141">
    <property type="entry name" value="TRANSCRIPTION ELONGATION FACTOR B POLYPEPTIDE 3"/>
    <property type="match status" value="1"/>
</dbReference>
<comment type="caution">
    <text evidence="4">The sequence shown here is derived from an EMBL/GenBank/DDBJ whole genome shotgun (WGS) entry which is preliminary data.</text>
</comment>
<dbReference type="AlphaFoldDB" id="A0AAW1U4R1"/>
<dbReference type="InterPro" id="IPR051870">
    <property type="entry name" value="Elongin-A_domain"/>
</dbReference>
<evidence type="ECO:0000259" key="3">
    <source>
        <dbReference type="PROSITE" id="PS51319"/>
    </source>
</evidence>
<proteinExistence type="predicted"/>